<dbReference type="HAMAP" id="MF_01865">
    <property type="entry name" value="MTTase_RimO"/>
    <property type="match status" value="1"/>
</dbReference>
<evidence type="ECO:0000313" key="11">
    <source>
        <dbReference type="EMBL" id="MBA8925694.1"/>
    </source>
</evidence>
<evidence type="ECO:0000256" key="2">
    <source>
        <dbReference type="ARBA" id="ARBA00022490"/>
    </source>
</evidence>
<keyword evidence="12" id="KW-1185">Reference proteome</keyword>
<feature type="binding site" evidence="8">
    <location>
        <position position="54"/>
    </location>
    <ligand>
        <name>[4Fe-4S] cluster</name>
        <dbReference type="ChEBI" id="CHEBI:49883"/>
        <label>1</label>
    </ligand>
</feature>
<comment type="similarity">
    <text evidence="8">Belongs to the methylthiotransferase family. RimO subfamily.</text>
</comment>
<dbReference type="SFLD" id="SFLDG01061">
    <property type="entry name" value="methylthiotransferase"/>
    <property type="match status" value="1"/>
</dbReference>
<dbReference type="PROSITE" id="PS51449">
    <property type="entry name" value="MTTASE_N"/>
    <property type="match status" value="1"/>
</dbReference>
<dbReference type="PANTHER" id="PTHR43837">
    <property type="entry name" value="RIBOSOMAL PROTEIN S12 METHYLTHIOTRANSFERASE RIMO"/>
    <property type="match status" value="1"/>
</dbReference>
<evidence type="ECO:0000256" key="6">
    <source>
        <dbReference type="ARBA" id="ARBA00023004"/>
    </source>
</evidence>
<evidence type="ECO:0000259" key="9">
    <source>
        <dbReference type="PROSITE" id="PS51449"/>
    </source>
</evidence>
<keyword evidence="3 8" id="KW-0808">Transferase</keyword>
<keyword evidence="4 8" id="KW-0949">S-adenosyl-L-methionine</keyword>
<dbReference type="NCBIfam" id="TIGR00089">
    <property type="entry name" value="MiaB/RimO family radical SAM methylthiotransferase"/>
    <property type="match status" value="1"/>
</dbReference>
<dbReference type="InterPro" id="IPR005840">
    <property type="entry name" value="Ribosomal_uS12_MeSTrfase_RimO"/>
</dbReference>
<dbReference type="Gene3D" id="3.40.50.12160">
    <property type="entry name" value="Methylthiotransferase, N-terminal domain"/>
    <property type="match status" value="1"/>
</dbReference>
<reference evidence="11 12" key="1">
    <citation type="submission" date="2020-08" db="EMBL/GenBank/DDBJ databases">
        <title>Genomic Encyclopedia of Archaeal and Bacterial Type Strains, Phase II (KMG-II): from individual species to whole genera.</title>
        <authorList>
            <person name="Goeker M."/>
        </authorList>
    </citation>
    <scope>NUCLEOTIDE SEQUENCE [LARGE SCALE GENOMIC DNA]</scope>
    <source>
        <strain evidence="11 12">DSM 43850</strain>
    </source>
</reference>
<dbReference type="Gene3D" id="2.40.50.140">
    <property type="entry name" value="Nucleic acid-binding proteins"/>
    <property type="match status" value="1"/>
</dbReference>
<dbReference type="RefSeq" id="WP_025360360.1">
    <property type="nucleotide sequence ID" value="NZ_BAAABQ010000059.1"/>
</dbReference>
<dbReference type="InterPro" id="IPR058240">
    <property type="entry name" value="rSAM_sf"/>
</dbReference>
<evidence type="ECO:0000256" key="5">
    <source>
        <dbReference type="ARBA" id="ARBA00022723"/>
    </source>
</evidence>
<keyword evidence="5 8" id="KW-0479">Metal-binding</keyword>
<dbReference type="SUPFAM" id="SSF102114">
    <property type="entry name" value="Radical SAM enzymes"/>
    <property type="match status" value="1"/>
</dbReference>
<keyword evidence="2 8" id="KW-0963">Cytoplasm</keyword>
<dbReference type="Pfam" id="PF18693">
    <property type="entry name" value="TRAM_2"/>
    <property type="match status" value="1"/>
</dbReference>
<comment type="catalytic activity">
    <reaction evidence="8">
        <text>L-aspartate(89)-[ribosomal protein uS12]-hydrogen + (sulfur carrier)-SH + AH2 + 2 S-adenosyl-L-methionine = 3-methylsulfanyl-L-aspartate(89)-[ribosomal protein uS12]-hydrogen + (sulfur carrier)-H + 5'-deoxyadenosine + L-methionine + A + S-adenosyl-L-homocysteine + 2 H(+)</text>
        <dbReference type="Rhea" id="RHEA:37087"/>
        <dbReference type="Rhea" id="RHEA-COMP:10460"/>
        <dbReference type="Rhea" id="RHEA-COMP:10461"/>
        <dbReference type="Rhea" id="RHEA-COMP:14737"/>
        <dbReference type="Rhea" id="RHEA-COMP:14739"/>
        <dbReference type="ChEBI" id="CHEBI:13193"/>
        <dbReference type="ChEBI" id="CHEBI:15378"/>
        <dbReference type="ChEBI" id="CHEBI:17319"/>
        <dbReference type="ChEBI" id="CHEBI:17499"/>
        <dbReference type="ChEBI" id="CHEBI:29917"/>
        <dbReference type="ChEBI" id="CHEBI:29961"/>
        <dbReference type="ChEBI" id="CHEBI:57844"/>
        <dbReference type="ChEBI" id="CHEBI:57856"/>
        <dbReference type="ChEBI" id="CHEBI:59789"/>
        <dbReference type="ChEBI" id="CHEBI:64428"/>
        <dbReference type="ChEBI" id="CHEBI:73599"/>
        <dbReference type="EC" id="2.8.4.4"/>
    </reaction>
</comment>
<evidence type="ECO:0000256" key="4">
    <source>
        <dbReference type="ARBA" id="ARBA00022691"/>
    </source>
</evidence>
<proteinExistence type="inferred from homology"/>
<evidence type="ECO:0000313" key="12">
    <source>
        <dbReference type="Proteomes" id="UP000517916"/>
    </source>
</evidence>
<accession>A0ABR6BFN1</accession>
<keyword evidence="1 8" id="KW-0004">4Fe-4S</keyword>
<protein>
    <recommendedName>
        <fullName evidence="8">Ribosomal protein uS12 methylthiotransferase RimO</fullName>
        <shortName evidence="8">uS12 MTTase</shortName>
        <shortName evidence="8">uS12 methylthiotransferase</shortName>
        <ecNumber evidence="8">2.8.4.4</ecNumber>
    </recommendedName>
    <alternativeName>
        <fullName evidence="8">Ribosomal protein uS12 (aspartate-C(3))-methylthiotransferase</fullName>
    </alternativeName>
    <alternativeName>
        <fullName evidence="8">Ribosome maturation factor RimO</fullName>
    </alternativeName>
</protein>
<dbReference type="NCBIfam" id="TIGR01125">
    <property type="entry name" value="30S ribosomal protein S12 methylthiotransferase RimO"/>
    <property type="match status" value="1"/>
</dbReference>
<dbReference type="CDD" id="cd01335">
    <property type="entry name" value="Radical_SAM"/>
    <property type="match status" value="1"/>
</dbReference>
<dbReference type="InterPro" id="IPR020612">
    <property type="entry name" value="Methylthiotransferase_CS"/>
</dbReference>
<feature type="domain" description="MTTase N-terminal" evidence="9">
    <location>
        <begin position="8"/>
        <end position="120"/>
    </location>
</feature>
<dbReference type="Proteomes" id="UP000517916">
    <property type="component" value="Unassembled WGS sequence"/>
</dbReference>
<feature type="binding site" evidence="8">
    <location>
        <position position="83"/>
    </location>
    <ligand>
        <name>[4Fe-4S] cluster</name>
        <dbReference type="ChEBI" id="CHEBI:49883"/>
        <label>1</label>
    </ligand>
</feature>
<dbReference type="Pfam" id="PF00919">
    <property type="entry name" value="UPF0004"/>
    <property type="match status" value="1"/>
</dbReference>
<dbReference type="InterPro" id="IPR012340">
    <property type="entry name" value="NA-bd_OB-fold"/>
</dbReference>
<dbReference type="EC" id="2.8.4.4" evidence="8"/>
<feature type="binding site" evidence="8">
    <location>
        <position position="189"/>
    </location>
    <ligand>
        <name>[4Fe-4S] cluster</name>
        <dbReference type="ChEBI" id="CHEBI:49883"/>
        <label>2</label>
        <note>4Fe-4S-S-AdoMet</note>
    </ligand>
</feature>
<comment type="caution">
    <text evidence="11">The sequence shown here is derived from an EMBL/GenBank/DDBJ whole genome shotgun (WGS) entry which is preliminary data.</text>
</comment>
<feature type="binding site" evidence="8">
    <location>
        <position position="186"/>
    </location>
    <ligand>
        <name>[4Fe-4S] cluster</name>
        <dbReference type="ChEBI" id="CHEBI:49883"/>
        <label>2</label>
        <note>4Fe-4S-S-AdoMet</note>
    </ligand>
</feature>
<name>A0ABR6BFN1_9PSEU</name>
<comment type="cofactor">
    <cofactor evidence="8">
        <name>[4Fe-4S] cluster</name>
        <dbReference type="ChEBI" id="CHEBI:49883"/>
    </cofactor>
    <text evidence="8">Binds 2 [4Fe-4S] clusters. One cluster is coordinated with 3 cysteines and an exchangeable S-adenosyl-L-methionine.</text>
</comment>
<dbReference type="InterPro" id="IPR002792">
    <property type="entry name" value="TRAM_dom"/>
</dbReference>
<dbReference type="EMBL" id="JACJID010000002">
    <property type="protein sequence ID" value="MBA8925694.1"/>
    <property type="molecule type" value="Genomic_DNA"/>
</dbReference>
<comment type="function">
    <text evidence="8">Catalyzes the methylthiolation of an aspartic acid residue of ribosomal protein uS12.</text>
</comment>
<feature type="domain" description="Radical SAM core" evidence="10">
    <location>
        <begin position="168"/>
        <end position="399"/>
    </location>
</feature>
<sequence>MSSPATSRRVALLTLGCARNEVDSEEMAGRLTADGWQLVDADQGEADVVLVNTCGFVESAKKDSVDTLLAAADTGAKVVAVGCLAERYGAELAESLPEADAVLGFDHYAALGERLDDVLAGRAPQSHTPVDRRTLLPITPVHRPAAAQEVALPGHGTAWGPQVLRTRLDNAPVAPLKIASGCDRRCSFCAIPSFRGSFVSRKPEEVLAEAAWLATQGVRELFLVSENSTSYGKDLGDVRALEKLVPQLAQVPGIDRVRVSYLQPAETRPGLVRAIATTPGVADYFDLSFQHSSEAVLRRMRRFGSTDSFLALIAQIRELSPEAGVRTNVIVGFPGETEQDLAELERFLTEGRLDAVGVFGYSDEDGTEALGLDGKLDAEEIAARVARVSALVEQLTAQRAEDRIGTEVTVLIESAEDEDFDCTGRAAHQAPEVDGECVVLAAEGLAVGDLVRCEVTDSEGVDLVVRPIEVLPRSLPQ</sequence>
<keyword evidence="6 8" id="KW-0408">Iron</keyword>
<dbReference type="InterPro" id="IPR005839">
    <property type="entry name" value="Methylthiotransferase"/>
</dbReference>
<dbReference type="SFLD" id="SFLDF00274">
    <property type="entry name" value="ribosomal_protein_S12_methylth"/>
    <property type="match status" value="1"/>
</dbReference>
<evidence type="ECO:0000256" key="1">
    <source>
        <dbReference type="ARBA" id="ARBA00022485"/>
    </source>
</evidence>
<dbReference type="Pfam" id="PF04055">
    <property type="entry name" value="Radical_SAM"/>
    <property type="match status" value="1"/>
</dbReference>
<dbReference type="PROSITE" id="PS51918">
    <property type="entry name" value="RADICAL_SAM"/>
    <property type="match status" value="1"/>
</dbReference>
<dbReference type="InterPro" id="IPR013848">
    <property type="entry name" value="Methylthiotransferase_N"/>
</dbReference>
<dbReference type="GO" id="GO:0005840">
    <property type="term" value="C:ribosome"/>
    <property type="evidence" value="ECO:0007669"/>
    <property type="project" value="UniProtKB-KW"/>
</dbReference>
<evidence type="ECO:0000256" key="8">
    <source>
        <dbReference type="HAMAP-Rule" id="MF_01865"/>
    </source>
</evidence>
<dbReference type="Gene3D" id="3.80.30.20">
    <property type="entry name" value="tm_1862 like domain"/>
    <property type="match status" value="1"/>
</dbReference>
<dbReference type="PANTHER" id="PTHR43837:SF1">
    <property type="entry name" value="RIBOSOMAL PROTEIN US12 METHYLTHIOTRANSFERASE RIMO"/>
    <property type="match status" value="1"/>
</dbReference>
<comment type="subcellular location">
    <subcellularLocation>
        <location evidence="8">Cytoplasm</location>
    </subcellularLocation>
</comment>
<dbReference type="SMART" id="SM00729">
    <property type="entry name" value="Elp3"/>
    <property type="match status" value="1"/>
</dbReference>
<feature type="binding site" evidence="8">
    <location>
        <position position="17"/>
    </location>
    <ligand>
        <name>[4Fe-4S] cluster</name>
        <dbReference type="ChEBI" id="CHEBI:49883"/>
        <label>1</label>
    </ligand>
</feature>
<organism evidence="11 12">
    <name type="scientific">Kutzneria viridogrisea</name>
    <dbReference type="NCBI Taxonomy" id="47990"/>
    <lineage>
        <taxon>Bacteria</taxon>
        <taxon>Bacillati</taxon>
        <taxon>Actinomycetota</taxon>
        <taxon>Actinomycetes</taxon>
        <taxon>Pseudonocardiales</taxon>
        <taxon>Pseudonocardiaceae</taxon>
        <taxon>Kutzneria</taxon>
    </lineage>
</organism>
<dbReference type="SFLD" id="SFLDS00029">
    <property type="entry name" value="Radical_SAM"/>
    <property type="match status" value="1"/>
</dbReference>
<evidence type="ECO:0000256" key="7">
    <source>
        <dbReference type="ARBA" id="ARBA00023014"/>
    </source>
</evidence>
<dbReference type="PROSITE" id="PS01278">
    <property type="entry name" value="MTTASE_RADICAL"/>
    <property type="match status" value="1"/>
</dbReference>
<dbReference type="InterPro" id="IPR007197">
    <property type="entry name" value="rSAM"/>
</dbReference>
<dbReference type="InterPro" id="IPR006638">
    <property type="entry name" value="Elp3/MiaA/NifB-like_rSAM"/>
</dbReference>
<keyword evidence="11" id="KW-0687">Ribonucleoprotein</keyword>
<gene>
    <name evidence="8" type="primary">rimO</name>
    <name evidence="11" type="ORF">BC739_002893</name>
</gene>
<feature type="binding site" evidence="8">
    <location>
        <position position="182"/>
    </location>
    <ligand>
        <name>[4Fe-4S] cluster</name>
        <dbReference type="ChEBI" id="CHEBI:49883"/>
        <label>2</label>
        <note>4Fe-4S-S-AdoMet</note>
    </ligand>
</feature>
<dbReference type="SFLD" id="SFLDG01082">
    <property type="entry name" value="B12-binding_domain_containing"/>
    <property type="match status" value="1"/>
</dbReference>
<dbReference type="InterPro" id="IPR023404">
    <property type="entry name" value="rSAM_horseshoe"/>
</dbReference>
<keyword evidence="11" id="KW-0689">Ribosomal protein</keyword>
<evidence type="ECO:0000256" key="3">
    <source>
        <dbReference type="ARBA" id="ARBA00022679"/>
    </source>
</evidence>
<evidence type="ECO:0000259" key="10">
    <source>
        <dbReference type="PROSITE" id="PS51918"/>
    </source>
</evidence>
<keyword evidence="7 8" id="KW-0411">Iron-sulfur</keyword>
<dbReference type="InterPro" id="IPR038135">
    <property type="entry name" value="Methylthiotransferase_N_sf"/>
</dbReference>